<dbReference type="Pfam" id="PF00534">
    <property type="entry name" value="Glycos_transf_1"/>
    <property type="match status" value="1"/>
</dbReference>
<dbReference type="SUPFAM" id="SSF53756">
    <property type="entry name" value="UDP-Glycosyltransferase/glycogen phosphorylase"/>
    <property type="match status" value="1"/>
</dbReference>
<dbReference type="InterPro" id="IPR027054">
    <property type="entry name" value="ALG2"/>
</dbReference>
<feature type="domain" description="Glycosyl transferase family 1" evidence="3">
    <location>
        <begin position="75"/>
        <end position="165"/>
    </location>
</feature>
<dbReference type="STRING" id="85681.V4U0Q5"/>
<dbReference type="Gramene" id="ESR55711">
    <property type="protein sequence ID" value="ESR55711"/>
    <property type="gene ID" value="CICLE_v10022380mg"/>
</dbReference>
<dbReference type="PANTHER" id="PTHR45918">
    <property type="entry name" value="ALPHA-1,3/1,6-MANNOSYLTRANSFERASE ALG2"/>
    <property type="match status" value="1"/>
</dbReference>
<evidence type="ECO:0000313" key="5">
    <source>
        <dbReference type="Proteomes" id="UP000030687"/>
    </source>
</evidence>
<dbReference type="Proteomes" id="UP000030687">
    <property type="component" value="Unassembled WGS sequence"/>
</dbReference>
<reference evidence="4 5" key="1">
    <citation type="submission" date="2013-10" db="EMBL/GenBank/DDBJ databases">
        <authorList>
            <consortium name="International Citrus Genome Consortium"/>
            <person name="Jenkins J."/>
            <person name="Schmutz J."/>
            <person name="Prochnik S."/>
            <person name="Rokhsar D."/>
            <person name="Gmitter F."/>
            <person name="Ollitrault P."/>
            <person name="Machado M."/>
            <person name="Talon M."/>
            <person name="Wincker P."/>
            <person name="Jaillon O."/>
            <person name="Morgante M."/>
        </authorList>
    </citation>
    <scope>NUCLEOTIDE SEQUENCE</scope>
    <source>
        <strain evidence="5">cv. Clemenules</strain>
    </source>
</reference>
<dbReference type="Gene3D" id="3.40.50.2000">
    <property type="entry name" value="Glycogen Phosphorylase B"/>
    <property type="match status" value="1"/>
</dbReference>
<organism evidence="4 5">
    <name type="scientific">Citrus clementina</name>
    <name type="common">Clementine</name>
    <name type="synonym">Citrus deliciosa x Citrus sinensis</name>
    <dbReference type="NCBI Taxonomy" id="85681"/>
    <lineage>
        <taxon>Eukaryota</taxon>
        <taxon>Viridiplantae</taxon>
        <taxon>Streptophyta</taxon>
        <taxon>Embryophyta</taxon>
        <taxon>Tracheophyta</taxon>
        <taxon>Spermatophyta</taxon>
        <taxon>Magnoliopsida</taxon>
        <taxon>eudicotyledons</taxon>
        <taxon>Gunneridae</taxon>
        <taxon>Pentapetalae</taxon>
        <taxon>rosids</taxon>
        <taxon>malvids</taxon>
        <taxon>Sapindales</taxon>
        <taxon>Rutaceae</taxon>
        <taxon>Aurantioideae</taxon>
        <taxon>Citrus</taxon>
    </lineage>
</organism>
<dbReference type="GO" id="GO:0012505">
    <property type="term" value="C:endomembrane system"/>
    <property type="evidence" value="ECO:0007669"/>
    <property type="project" value="TreeGrafter"/>
</dbReference>
<sequence>MADVILVNSKFTVNTFANTFKKLHAQGIRPVFLYPQSMLNFLSINRFERKKNVDLALSAFAKLRNLEEDVIKNPEKNALLSECLCVLYRPKMWLLLDEHFDIVPLEAMAAYKPVIACDSGGPVETIKNEVVGFLCNPTPQEFSLSMAKLIQEPQMTKNMGEKTQQHVMELFSTKIFGQHLNRLLAYVARGKED</sequence>
<dbReference type="eggNOG" id="KOG0853">
    <property type="taxonomic scope" value="Eukaryota"/>
</dbReference>
<dbReference type="InParanoid" id="V4U0Q5"/>
<evidence type="ECO:0000259" key="3">
    <source>
        <dbReference type="Pfam" id="PF00534"/>
    </source>
</evidence>
<keyword evidence="5" id="KW-1185">Reference proteome</keyword>
<keyword evidence="1" id="KW-0328">Glycosyltransferase</keyword>
<evidence type="ECO:0000313" key="4">
    <source>
        <dbReference type="EMBL" id="ESR55711.1"/>
    </source>
</evidence>
<dbReference type="GO" id="GO:0004378">
    <property type="term" value="F:GDP-Man:Man(1)GlcNAc(2)-PP-Dol alpha-1,3-mannosyltransferase activity"/>
    <property type="evidence" value="ECO:0007669"/>
    <property type="project" value="InterPro"/>
</dbReference>
<proteinExistence type="predicted"/>
<dbReference type="KEGG" id="cic:CICLE_v10022380mg"/>
<protein>
    <recommendedName>
        <fullName evidence="3">Glycosyl transferase family 1 domain-containing protein</fullName>
    </recommendedName>
</protein>
<keyword evidence="2" id="KW-0808">Transferase</keyword>
<gene>
    <name evidence="4" type="ORF">CICLE_v10022380mg</name>
</gene>
<accession>V4U0Q5</accession>
<name>V4U0Q5_CITCL</name>
<dbReference type="InterPro" id="IPR001296">
    <property type="entry name" value="Glyco_trans_1"/>
</dbReference>
<evidence type="ECO:0000256" key="1">
    <source>
        <dbReference type="ARBA" id="ARBA00022676"/>
    </source>
</evidence>
<dbReference type="EMBL" id="KI536661">
    <property type="protein sequence ID" value="ESR55711.1"/>
    <property type="molecule type" value="Genomic_DNA"/>
</dbReference>
<dbReference type="PANTHER" id="PTHR45918:SF1">
    <property type="entry name" value="ALPHA-1,3_1,6-MANNOSYLTRANSFERASE ALG2"/>
    <property type="match status" value="1"/>
</dbReference>
<dbReference type="AlphaFoldDB" id="V4U0Q5"/>
<evidence type="ECO:0000256" key="2">
    <source>
        <dbReference type="ARBA" id="ARBA00022679"/>
    </source>
</evidence>